<keyword evidence="3" id="KW-1185">Reference proteome</keyword>
<gene>
    <name evidence="2" type="ORF">QBE51_14035</name>
</gene>
<keyword evidence="1" id="KW-0812">Transmembrane</keyword>
<keyword evidence="1" id="KW-0472">Membrane</keyword>
<evidence type="ECO:0000313" key="3">
    <source>
        <dbReference type="Proteomes" id="UP001486565"/>
    </source>
</evidence>
<reference evidence="2 3" key="1">
    <citation type="submission" date="2023-03" db="EMBL/GenBank/DDBJ databases">
        <title>Novel Species.</title>
        <authorList>
            <person name="Ma S."/>
        </authorList>
    </citation>
    <scope>NUCLEOTIDE SEQUENCE [LARGE SCALE GENOMIC DNA]</scope>
    <source>
        <strain evidence="2 3">LIND6LT2</strain>
    </source>
</reference>
<dbReference type="Proteomes" id="UP001486565">
    <property type="component" value="Chromosome"/>
</dbReference>
<dbReference type="EMBL" id="CP121687">
    <property type="protein sequence ID" value="WZL69873.1"/>
    <property type="molecule type" value="Genomic_DNA"/>
</dbReference>
<dbReference type="Pfam" id="PF05137">
    <property type="entry name" value="PilN"/>
    <property type="match status" value="1"/>
</dbReference>
<dbReference type="InterPro" id="IPR007813">
    <property type="entry name" value="PilN"/>
</dbReference>
<name>A0ABZ2Y3D6_9FIRM</name>
<protein>
    <submittedName>
        <fullName evidence="2">PilN domain-containing protein</fullName>
    </submittedName>
</protein>
<sequence>MNKEYNFFYPYIQKSRRMARIRLGLIIALSVIIGSMFIIQLFTFLYSKEMKNKLSALENELSFLERNPDVQRYNETVRKYEILTQYGEIITNIDQSIQSTDVIDIELFNTLERCFPANMNITSLSLNMHELSIQGNGTSIKDIADLENNLRNNALFDRIHVSVINRNENKIAFSAACLIKDVRKNEAQ</sequence>
<keyword evidence="1" id="KW-1133">Transmembrane helix</keyword>
<organism evidence="2 3">
    <name type="scientific">Defluviitalea saccharophila</name>
    <dbReference type="NCBI Taxonomy" id="879970"/>
    <lineage>
        <taxon>Bacteria</taxon>
        <taxon>Bacillati</taxon>
        <taxon>Bacillota</taxon>
        <taxon>Clostridia</taxon>
        <taxon>Lachnospirales</taxon>
        <taxon>Defluviitaleaceae</taxon>
        <taxon>Defluviitalea</taxon>
    </lineage>
</organism>
<proteinExistence type="predicted"/>
<feature type="transmembrane region" description="Helical" evidence="1">
    <location>
        <begin position="21"/>
        <end position="46"/>
    </location>
</feature>
<dbReference type="RefSeq" id="WP_341876860.1">
    <property type="nucleotide sequence ID" value="NZ_CP121687.1"/>
</dbReference>
<evidence type="ECO:0000313" key="2">
    <source>
        <dbReference type="EMBL" id="WZL69873.1"/>
    </source>
</evidence>
<accession>A0ABZ2Y3D6</accession>
<evidence type="ECO:0000256" key="1">
    <source>
        <dbReference type="SAM" id="Phobius"/>
    </source>
</evidence>